<keyword evidence="2" id="KW-0472">Membrane</keyword>
<accession>A0A4P6JV11</accession>
<proteinExistence type="predicted"/>
<keyword evidence="2" id="KW-1133">Transmembrane helix</keyword>
<evidence type="ECO:0000313" key="4">
    <source>
        <dbReference type="Proteomes" id="UP000290365"/>
    </source>
</evidence>
<evidence type="ECO:0000256" key="1">
    <source>
        <dbReference type="SAM" id="MobiDB-lite"/>
    </source>
</evidence>
<dbReference type="KEGG" id="kbs:EPA93_25560"/>
<reference evidence="3 4" key="1">
    <citation type="submission" date="2019-01" db="EMBL/GenBank/DDBJ databases">
        <title>Ktedonosporobacter rubrisoli SCAWS-G2.</title>
        <authorList>
            <person name="Huang Y."/>
            <person name="Yan B."/>
        </authorList>
    </citation>
    <scope>NUCLEOTIDE SEQUENCE [LARGE SCALE GENOMIC DNA]</scope>
    <source>
        <strain evidence="3 4">SCAWS-G2</strain>
    </source>
</reference>
<keyword evidence="2" id="KW-0812">Transmembrane</keyword>
<evidence type="ECO:0000256" key="2">
    <source>
        <dbReference type="SAM" id="Phobius"/>
    </source>
</evidence>
<feature type="transmembrane region" description="Helical" evidence="2">
    <location>
        <begin position="22"/>
        <end position="47"/>
    </location>
</feature>
<protein>
    <submittedName>
        <fullName evidence="3">Uncharacterized protein</fullName>
    </submittedName>
</protein>
<dbReference type="RefSeq" id="WP_129890215.1">
    <property type="nucleotide sequence ID" value="NZ_CP035758.1"/>
</dbReference>
<dbReference type="Proteomes" id="UP000290365">
    <property type="component" value="Chromosome"/>
</dbReference>
<sequence>MFLVLAANPILATGGQLAGIIICFYILIFVMLALVFNLVMAFAMGWIREKIELLKKLRPMIESINESTEAVSQGVEPAAYENTAIRTVATIPARVNAADKKVDQAADRVADAVIEFRARTVQAQTIVKAFFLPGLTKRSASGKQREIAGPDQRLEEIRAAEIAAKAPTEPGTVQPASTQQP</sequence>
<evidence type="ECO:0000313" key="3">
    <source>
        <dbReference type="EMBL" id="QBD79162.1"/>
    </source>
</evidence>
<dbReference type="OrthoDB" id="160993at2"/>
<keyword evidence="4" id="KW-1185">Reference proteome</keyword>
<dbReference type="AlphaFoldDB" id="A0A4P6JV11"/>
<name>A0A4P6JV11_KTERU</name>
<gene>
    <name evidence="3" type="ORF">EPA93_25560</name>
</gene>
<dbReference type="EMBL" id="CP035758">
    <property type="protein sequence ID" value="QBD79162.1"/>
    <property type="molecule type" value="Genomic_DNA"/>
</dbReference>
<feature type="region of interest" description="Disordered" evidence="1">
    <location>
        <begin position="162"/>
        <end position="181"/>
    </location>
</feature>
<organism evidence="3 4">
    <name type="scientific">Ktedonosporobacter rubrisoli</name>
    <dbReference type="NCBI Taxonomy" id="2509675"/>
    <lineage>
        <taxon>Bacteria</taxon>
        <taxon>Bacillati</taxon>
        <taxon>Chloroflexota</taxon>
        <taxon>Ktedonobacteria</taxon>
        <taxon>Ktedonobacterales</taxon>
        <taxon>Ktedonosporobacteraceae</taxon>
        <taxon>Ktedonosporobacter</taxon>
    </lineage>
</organism>